<keyword evidence="13" id="KW-1185">Reference proteome</keyword>
<evidence type="ECO:0000256" key="7">
    <source>
        <dbReference type="ARBA" id="ARBA00022970"/>
    </source>
</evidence>
<evidence type="ECO:0000256" key="6">
    <source>
        <dbReference type="ARBA" id="ARBA00022967"/>
    </source>
</evidence>
<name>A0A1L8TQ01_9ENTE</name>
<dbReference type="SUPFAM" id="SSF52540">
    <property type="entry name" value="P-loop containing nucleoside triphosphate hydrolases"/>
    <property type="match status" value="1"/>
</dbReference>
<dbReference type="SMART" id="SM00382">
    <property type="entry name" value="AAA"/>
    <property type="match status" value="1"/>
</dbReference>
<dbReference type="InterPro" id="IPR003593">
    <property type="entry name" value="AAA+_ATPase"/>
</dbReference>
<dbReference type="InterPro" id="IPR018449">
    <property type="entry name" value="NIL_domain"/>
</dbReference>
<dbReference type="GO" id="GO:0016887">
    <property type="term" value="F:ATP hydrolysis activity"/>
    <property type="evidence" value="ECO:0007669"/>
    <property type="project" value="InterPro"/>
</dbReference>
<dbReference type="STRING" id="249189.RV04_GL001516"/>
<dbReference type="SMART" id="SM00930">
    <property type="entry name" value="NIL"/>
    <property type="match status" value="1"/>
</dbReference>
<keyword evidence="3" id="KW-1003">Cell membrane</keyword>
<accession>A0A1L8TQ01</accession>
<dbReference type="InterPro" id="IPR045865">
    <property type="entry name" value="ACT-like_dom_sf"/>
</dbReference>
<dbReference type="CDD" id="cd03258">
    <property type="entry name" value="ABC_MetN_methionine_transporter"/>
    <property type="match status" value="1"/>
</dbReference>
<sequence>MSRMIELKKVSKVYQQKKRRIEAVKEVSLKIEKGEIFGVVGYSGAGKSTLIRMINYLEPPTTGEILINGQNLKGLNKKELLLTRRKIGMIFQGYNLLSTATVYENIAKPLKLEGVSKDVIKERVAKYLALVGLTDRKDNYPAQLSGGQRQRVAIARALAHEPEILLSDEATSALDPETTESILTLLAKINQELGITIFLITHEIDVVQRICDRVAVMEDGHIVEAGPVIEIFTQPKEETTKRFIGANDSYGVPEEVLSSYRNTGRLVQLQFIGEEATEPVLSKVAKEFPLSPNILSGTIGYLKEQRHGQLLVQFSGGSPEDFAAAKEYIKSQGILIEEI</sequence>
<comment type="catalytic activity">
    <reaction evidence="9">
        <text>ATP + H2O = ADP + phosphate + H(+)</text>
        <dbReference type="Rhea" id="RHEA:13065"/>
        <dbReference type="ChEBI" id="CHEBI:15377"/>
        <dbReference type="ChEBI" id="CHEBI:15378"/>
        <dbReference type="ChEBI" id="CHEBI:30616"/>
        <dbReference type="ChEBI" id="CHEBI:43474"/>
        <dbReference type="ChEBI" id="CHEBI:456216"/>
    </reaction>
</comment>
<keyword evidence="2" id="KW-0813">Transport</keyword>
<dbReference type="Proteomes" id="UP000182077">
    <property type="component" value="Unassembled WGS sequence"/>
</dbReference>
<evidence type="ECO:0000256" key="10">
    <source>
        <dbReference type="ARBA" id="ARBA00055994"/>
    </source>
</evidence>
<evidence type="ECO:0000256" key="5">
    <source>
        <dbReference type="ARBA" id="ARBA00022840"/>
    </source>
</evidence>
<gene>
    <name evidence="12" type="ORF">RV04_GL001516</name>
</gene>
<dbReference type="PANTHER" id="PTHR43166:SF30">
    <property type="entry name" value="METHIONINE IMPORT ATP-BINDING PROTEIN METN"/>
    <property type="match status" value="1"/>
</dbReference>
<dbReference type="Gene3D" id="3.40.50.300">
    <property type="entry name" value="P-loop containing nucleotide triphosphate hydrolases"/>
    <property type="match status" value="1"/>
</dbReference>
<evidence type="ECO:0000256" key="3">
    <source>
        <dbReference type="ARBA" id="ARBA00022475"/>
    </source>
</evidence>
<dbReference type="EMBL" id="JXKQ01000003">
    <property type="protein sequence ID" value="OJG46350.1"/>
    <property type="molecule type" value="Genomic_DNA"/>
</dbReference>
<evidence type="ECO:0000256" key="1">
    <source>
        <dbReference type="ARBA" id="ARBA00005417"/>
    </source>
</evidence>
<keyword evidence="7" id="KW-0029">Amino-acid transport</keyword>
<dbReference type="PROSITE" id="PS00211">
    <property type="entry name" value="ABC_TRANSPORTER_1"/>
    <property type="match status" value="1"/>
</dbReference>
<dbReference type="InterPro" id="IPR050086">
    <property type="entry name" value="MetN_ABC_transporter-like"/>
</dbReference>
<dbReference type="InterPro" id="IPR003439">
    <property type="entry name" value="ABC_transporter-like_ATP-bd"/>
</dbReference>
<dbReference type="PROSITE" id="PS50893">
    <property type="entry name" value="ABC_TRANSPORTER_2"/>
    <property type="match status" value="1"/>
</dbReference>
<dbReference type="InterPro" id="IPR041701">
    <property type="entry name" value="MetN_ABC"/>
</dbReference>
<dbReference type="FunFam" id="3.40.50.300:FF:000056">
    <property type="entry name" value="Cell division ATP-binding protein FtsE"/>
    <property type="match status" value="1"/>
</dbReference>
<feature type="domain" description="ABC transporter" evidence="11">
    <location>
        <begin position="5"/>
        <end position="244"/>
    </location>
</feature>
<keyword evidence="6" id="KW-1278">Translocase</keyword>
<organism evidence="12 13">
    <name type="scientific">Enterococcus hermanniensis</name>
    <dbReference type="NCBI Taxonomy" id="249189"/>
    <lineage>
        <taxon>Bacteria</taxon>
        <taxon>Bacillati</taxon>
        <taxon>Bacillota</taxon>
        <taxon>Bacilli</taxon>
        <taxon>Lactobacillales</taxon>
        <taxon>Enterococcaceae</taxon>
        <taxon>Enterococcus</taxon>
    </lineage>
</organism>
<dbReference type="InterPro" id="IPR017871">
    <property type="entry name" value="ABC_transporter-like_CS"/>
</dbReference>
<evidence type="ECO:0000313" key="13">
    <source>
        <dbReference type="Proteomes" id="UP000182077"/>
    </source>
</evidence>
<evidence type="ECO:0000259" key="11">
    <source>
        <dbReference type="PROSITE" id="PS50893"/>
    </source>
</evidence>
<keyword evidence="8" id="KW-0472">Membrane</keyword>
<evidence type="ECO:0000256" key="8">
    <source>
        <dbReference type="ARBA" id="ARBA00023136"/>
    </source>
</evidence>
<dbReference type="InterPro" id="IPR027417">
    <property type="entry name" value="P-loop_NTPase"/>
</dbReference>
<comment type="similarity">
    <text evidence="1">Belongs to the ABC transporter superfamily.</text>
</comment>
<comment type="caution">
    <text evidence="12">The sequence shown here is derived from an EMBL/GenBank/DDBJ whole genome shotgun (WGS) entry which is preliminary data.</text>
</comment>
<dbReference type="Pfam" id="PF00005">
    <property type="entry name" value="ABC_tran"/>
    <property type="match status" value="1"/>
</dbReference>
<comment type="function">
    <text evidence="10">Part of the ABC transporter FtsEX involved in cellular division. Has ATPase activity. Essential for cell division and viability.</text>
</comment>
<keyword evidence="5" id="KW-0067">ATP-binding</keyword>
<protein>
    <recommendedName>
        <fullName evidence="11">ABC transporter domain-containing protein</fullName>
    </recommendedName>
</protein>
<evidence type="ECO:0000256" key="9">
    <source>
        <dbReference type="ARBA" id="ARBA00049360"/>
    </source>
</evidence>
<reference evidence="12 13" key="1">
    <citation type="submission" date="2014-12" db="EMBL/GenBank/DDBJ databases">
        <title>Draft genome sequences of 29 type strains of Enterococci.</title>
        <authorList>
            <person name="Zhong Z."/>
            <person name="Sun Z."/>
            <person name="Liu W."/>
            <person name="Zhang W."/>
            <person name="Zhang H."/>
        </authorList>
    </citation>
    <scope>NUCLEOTIDE SEQUENCE [LARGE SCALE GENOMIC DNA]</scope>
    <source>
        <strain evidence="12 13">DSM 17122</strain>
    </source>
</reference>
<dbReference type="AlphaFoldDB" id="A0A1L8TQ01"/>
<dbReference type="SUPFAM" id="SSF55021">
    <property type="entry name" value="ACT-like"/>
    <property type="match status" value="1"/>
</dbReference>
<dbReference type="GO" id="GO:0005886">
    <property type="term" value="C:plasma membrane"/>
    <property type="evidence" value="ECO:0007669"/>
    <property type="project" value="UniProtKB-ARBA"/>
</dbReference>
<dbReference type="GO" id="GO:0006865">
    <property type="term" value="P:amino acid transport"/>
    <property type="evidence" value="ECO:0007669"/>
    <property type="project" value="UniProtKB-KW"/>
</dbReference>
<dbReference type="Pfam" id="PF09383">
    <property type="entry name" value="NIL"/>
    <property type="match status" value="1"/>
</dbReference>
<dbReference type="PANTHER" id="PTHR43166">
    <property type="entry name" value="AMINO ACID IMPORT ATP-BINDING PROTEIN"/>
    <property type="match status" value="1"/>
</dbReference>
<evidence type="ECO:0000313" key="12">
    <source>
        <dbReference type="EMBL" id="OJG46350.1"/>
    </source>
</evidence>
<proteinExistence type="inferred from homology"/>
<evidence type="ECO:0000256" key="4">
    <source>
        <dbReference type="ARBA" id="ARBA00022741"/>
    </source>
</evidence>
<evidence type="ECO:0000256" key="2">
    <source>
        <dbReference type="ARBA" id="ARBA00022448"/>
    </source>
</evidence>
<keyword evidence="4" id="KW-0547">Nucleotide-binding</keyword>
<dbReference type="GO" id="GO:0005524">
    <property type="term" value="F:ATP binding"/>
    <property type="evidence" value="ECO:0007669"/>
    <property type="project" value="UniProtKB-KW"/>
</dbReference>
<dbReference type="Gene3D" id="3.30.70.260">
    <property type="match status" value="1"/>
</dbReference>